<dbReference type="Pfam" id="PF09186">
    <property type="entry name" value="DUF1949"/>
    <property type="match status" value="1"/>
</dbReference>
<feature type="domain" description="Impact N-terminal" evidence="2">
    <location>
        <begin position="19"/>
        <end position="123"/>
    </location>
</feature>
<dbReference type="InterPro" id="IPR035647">
    <property type="entry name" value="EFG_III/V"/>
</dbReference>
<dbReference type="OrthoDB" id="9813771at2"/>
<keyword evidence="5" id="KW-1185">Reference proteome</keyword>
<name>A0A2S6HMQ0_9FIRM</name>
<dbReference type="AlphaFoldDB" id="A0A2S6HMQ0"/>
<dbReference type="PANTHER" id="PTHR16301:SF20">
    <property type="entry name" value="IMPACT FAMILY MEMBER YIGZ"/>
    <property type="match status" value="1"/>
</dbReference>
<reference evidence="4 5" key="1">
    <citation type="submission" date="2018-02" db="EMBL/GenBank/DDBJ databases">
        <title>Genomic Encyclopedia of Archaeal and Bacterial Type Strains, Phase II (KMG-II): from individual species to whole genera.</title>
        <authorList>
            <person name="Goeker M."/>
        </authorList>
    </citation>
    <scope>NUCLEOTIDE SEQUENCE [LARGE SCALE GENOMIC DNA]</scope>
    <source>
        <strain evidence="4 5">DSM 3808</strain>
    </source>
</reference>
<comment type="caution">
    <text evidence="4">The sequence shown here is derived from an EMBL/GenBank/DDBJ whole genome shotgun (WGS) entry which is preliminary data.</text>
</comment>
<protein>
    <submittedName>
        <fullName evidence="4">Putative YigZ family protein</fullName>
    </submittedName>
</protein>
<dbReference type="InterPro" id="IPR015269">
    <property type="entry name" value="UPF0029_Impact_C"/>
</dbReference>
<accession>A0A2S6HMQ0</accession>
<evidence type="ECO:0000256" key="1">
    <source>
        <dbReference type="ARBA" id="ARBA00007665"/>
    </source>
</evidence>
<dbReference type="NCBIfam" id="TIGR00257">
    <property type="entry name" value="IMPACT_YIGZ"/>
    <property type="match status" value="1"/>
</dbReference>
<dbReference type="InterPro" id="IPR020569">
    <property type="entry name" value="UPF0029_Impact_CS"/>
</dbReference>
<dbReference type="SUPFAM" id="SSF54211">
    <property type="entry name" value="Ribosomal protein S5 domain 2-like"/>
    <property type="match status" value="1"/>
</dbReference>
<dbReference type="Proteomes" id="UP000237749">
    <property type="component" value="Unassembled WGS sequence"/>
</dbReference>
<evidence type="ECO:0000313" key="5">
    <source>
        <dbReference type="Proteomes" id="UP000237749"/>
    </source>
</evidence>
<dbReference type="Gene3D" id="3.30.230.30">
    <property type="entry name" value="Impact, N-terminal domain"/>
    <property type="match status" value="1"/>
</dbReference>
<gene>
    <name evidence="4" type="ORF">BXY41_114136</name>
</gene>
<dbReference type="EMBL" id="PTJA01000014">
    <property type="protein sequence ID" value="PPK78631.1"/>
    <property type="molecule type" value="Genomic_DNA"/>
</dbReference>
<feature type="domain" description="UPF0029" evidence="3">
    <location>
        <begin position="142"/>
        <end position="195"/>
    </location>
</feature>
<dbReference type="RefSeq" id="WP_104439025.1">
    <property type="nucleotide sequence ID" value="NZ_PTJA01000014.1"/>
</dbReference>
<dbReference type="Gene3D" id="3.30.70.240">
    <property type="match status" value="1"/>
</dbReference>
<comment type="similarity">
    <text evidence="1">Belongs to the IMPACT family.</text>
</comment>
<dbReference type="InterPro" id="IPR020568">
    <property type="entry name" value="Ribosomal_Su5_D2-typ_SF"/>
</dbReference>
<dbReference type="InterPro" id="IPR036956">
    <property type="entry name" value="Impact_N_sf"/>
</dbReference>
<sequence>MRKAYKILYKEGTGEIIEKKSRFIASFRPVKTEEEAQAFIEEIRKKYWDASHNCYAWILGENGEGKRCSDDGEPSQTAGKPMLDVLEGEEIVNLCVVVTRYFGGTLLGTGGLVRAYSGAVKEGLKSCTVLNLVPAKKLIIDTDYNGVGKIQYLLGQSDITTLNSEYTDRVMLTVLVPDEEVLKLQADITEATGGKANLETGDSVFFGIHEKEVLLFPEGS</sequence>
<dbReference type="InterPro" id="IPR015796">
    <property type="entry name" value="Impact_YigZ-like"/>
</dbReference>
<dbReference type="Pfam" id="PF01205">
    <property type="entry name" value="Impact_N"/>
    <property type="match status" value="1"/>
</dbReference>
<evidence type="ECO:0000259" key="3">
    <source>
        <dbReference type="Pfam" id="PF09186"/>
    </source>
</evidence>
<dbReference type="GO" id="GO:0006446">
    <property type="term" value="P:regulation of translational initiation"/>
    <property type="evidence" value="ECO:0007669"/>
    <property type="project" value="TreeGrafter"/>
</dbReference>
<proteinExistence type="inferred from homology"/>
<organism evidence="4 5">
    <name type="scientific">Lacrimispora xylanisolvens</name>
    <dbReference type="NCBI Taxonomy" id="384636"/>
    <lineage>
        <taxon>Bacteria</taxon>
        <taxon>Bacillati</taxon>
        <taxon>Bacillota</taxon>
        <taxon>Clostridia</taxon>
        <taxon>Lachnospirales</taxon>
        <taxon>Lachnospiraceae</taxon>
        <taxon>Lacrimispora</taxon>
    </lineage>
</organism>
<evidence type="ECO:0000313" key="4">
    <source>
        <dbReference type="EMBL" id="PPK78631.1"/>
    </source>
</evidence>
<evidence type="ECO:0000259" key="2">
    <source>
        <dbReference type="Pfam" id="PF01205"/>
    </source>
</evidence>
<dbReference type="PANTHER" id="PTHR16301">
    <property type="entry name" value="IMPACT-RELATED"/>
    <property type="match status" value="1"/>
</dbReference>
<dbReference type="InterPro" id="IPR023582">
    <property type="entry name" value="Impact"/>
</dbReference>
<dbReference type="GO" id="GO:0005737">
    <property type="term" value="C:cytoplasm"/>
    <property type="evidence" value="ECO:0007669"/>
    <property type="project" value="TreeGrafter"/>
</dbReference>
<dbReference type="SUPFAM" id="SSF54980">
    <property type="entry name" value="EF-G C-terminal domain-like"/>
    <property type="match status" value="1"/>
</dbReference>
<dbReference type="PROSITE" id="PS00910">
    <property type="entry name" value="UPF0029"/>
    <property type="match status" value="1"/>
</dbReference>
<dbReference type="InterPro" id="IPR001498">
    <property type="entry name" value="Impact_N"/>
</dbReference>